<dbReference type="Proteomes" id="UP001370490">
    <property type="component" value="Unassembled WGS sequence"/>
</dbReference>
<evidence type="ECO:0000313" key="2">
    <source>
        <dbReference type="Proteomes" id="UP001370490"/>
    </source>
</evidence>
<protein>
    <submittedName>
        <fullName evidence="1">Uncharacterized protein</fullName>
    </submittedName>
</protein>
<dbReference type="AlphaFoldDB" id="A0AAN8Z0G2"/>
<comment type="caution">
    <text evidence="1">The sequence shown here is derived from an EMBL/GenBank/DDBJ whole genome shotgun (WGS) entry which is preliminary data.</text>
</comment>
<dbReference type="Pfam" id="PF04646">
    <property type="entry name" value="DUF604"/>
    <property type="match status" value="1"/>
</dbReference>
<dbReference type="InterPro" id="IPR006740">
    <property type="entry name" value="DUF604"/>
</dbReference>
<proteinExistence type="predicted"/>
<dbReference type="Gene3D" id="3.90.550.50">
    <property type="match status" value="1"/>
</dbReference>
<reference evidence="1 2" key="1">
    <citation type="submission" date="2023-12" db="EMBL/GenBank/DDBJ databases">
        <title>A high-quality genome assembly for Dillenia turbinata (Dilleniales).</title>
        <authorList>
            <person name="Chanderbali A."/>
        </authorList>
    </citation>
    <scope>NUCLEOTIDE SEQUENCE [LARGE SCALE GENOMIC DNA]</scope>
    <source>
        <strain evidence="1">LSX21</strain>
        <tissue evidence="1">Leaf</tissue>
    </source>
</reference>
<keyword evidence="2" id="KW-1185">Reference proteome</keyword>
<dbReference type="EMBL" id="JBAMMX010000022">
    <property type="protein sequence ID" value="KAK6918900.1"/>
    <property type="molecule type" value="Genomic_DNA"/>
</dbReference>
<organism evidence="1 2">
    <name type="scientific">Dillenia turbinata</name>
    <dbReference type="NCBI Taxonomy" id="194707"/>
    <lineage>
        <taxon>Eukaryota</taxon>
        <taxon>Viridiplantae</taxon>
        <taxon>Streptophyta</taxon>
        <taxon>Embryophyta</taxon>
        <taxon>Tracheophyta</taxon>
        <taxon>Spermatophyta</taxon>
        <taxon>Magnoliopsida</taxon>
        <taxon>eudicotyledons</taxon>
        <taxon>Gunneridae</taxon>
        <taxon>Pentapetalae</taxon>
        <taxon>Dilleniales</taxon>
        <taxon>Dilleniaceae</taxon>
        <taxon>Dillenia</taxon>
    </lineage>
</organism>
<evidence type="ECO:0000313" key="1">
    <source>
        <dbReference type="EMBL" id="KAK6918900.1"/>
    </source>
</evidence>
<gene>
    <name evidence="1" type="ORF">RJ641_017322</name>
</gene>
<accession>A0AAN8Z0G2</accession>
<dbReference type="PANTHER" id="PTHR10811">
    <property type="entry name" value="FRINGE-RELATED"/>
    <property type="match status" value="1"/>
</dbReference>
<name>A0AAN8Z0G2_9MAGN</name>
<dbReference type="FunFam" id="3.90.550.50:FF:000006">
    <property type="entry name" value="Fringe-related protein-like"/>
    <property type="match status" value="1"/>
</dbReference>
<sequence length="472" mass="53252">MSSFPFKIRTAPCINKFLLCLFPVSLLYLFLSHHSLPPHHPPSLSLSSSSSPLSLQNIVFSIASSSSSLSSRIPFISLWYNPNTTRAFLFLDRIAPSENPPNPRSLPPILISGNISAFPYTFRGGLKSAVRVARIVKEIVELNLENVKWFVFGDDDAVFFKENLVRVLGKYDWEKWYYVGSNSENYEQNVKYSFDMAFGGGGFAISYGLALALARVLDDCLMRYGHLYGSDARVFSCLAELGVGLTHEPGFHQVDMRGNLFGMLSAHPLSLLVSLHHVGSIDPIFPNKNRTEALRHLFEAVDVDSARILQQSVCYDHSNLLTISIAWGFAIQVYEGNLLLPDLLPLQRTFMPWRRNRFVDSHYMFNVREYPKDPCERPAVFFLESVISDKNGVWSNYTRLEVGNCQRTKIMQNLELVKVFSPKLELDIGELKAPRRQCCDVSSFAFEKMVIGIRPCGVHELISMQRSSSAAA</sequence>